<protein>
    <submittedName>
        <fullName evidence="1">Uncharacterized protein</fullName>
    </submittedName>
</protein>
<evidence type="ECO:0000313" key="1">
    <source>
        <dbReference type="EMBL" id="JAD64440.1"/>
    </source>
</evidence>
<accession>A0A0A9BTD6</accession>
<reference evidence="1" key="2">
    <citation type="journal article" date="2015" name="Data Brief">
        <title>Shoot transcriptome of the giant reed, Arundo donax.</title>
        <authorList>
            <person name="Barrero R.A."/>
            <person name="Guerrero F.D."/>
            <person name="Moolhuijzen P."/>
            <person name="Goolsby J.A."/>
            <person name="Tidwell J."/>
            <person name="Bellgard S.E."/>
            <person name="Bellgard M.I."/>
        </authorList>
    </citation>
    <scope>NUCLEOTIDE SEQUENCE</scope>
    <source>
        <tissue evidence="1">Shoot tissue taken approximately 20 cm above the soil surface</tissue>
    </source>
</reference>
<dbReference type="EMBL" id="GBRH01233455">
    <property type="protein sequence ID" value="JAD64440.1"/>
    <property type="molecule type" value="Transcribed_RNA"/>
</dbReference>
<proteinExistence type="predicted"/>
<organism evidence="1">
    <name type="scientific">Arundo donax</name>
    <name type="common">Giant reed</name>
    <name type="synonym">Donax arundinaceus</name>
    <dbReference type="NCBI Taxonomy" id="35708"/>
    <lineage>
        <taxon>Eukaryota</taxon>
        <taxon>Viridiplantae</taxon>
        <taxon>Streptophyta</taxon>
        <taxon>Embryophyta</taxon>
        <taxon>Tracheophyta</taxon>
        <taxon>Spermatophyta</taxon>
        <taxon>Magnoliopsida</taxon>
        <taxon>Liliopsida</taxon>
        <taxon>Poales</taxon>
        <taxon>Poaceae</taxon>
        <taxon>PACMAD clade</taxon>
        <taxon>Arundinoideae</taxon>
        <taxon>Arundineae</taxon>
        <taxon>Arundo</taxon>
    </lineage>
</organism>
<dbReference type="AlphaFoldDB" id="A0A0A9BTD6"/>
<sequence length="27" mass="3125">MTCLLTVNKSIDFSIIVLPFYLRVLQP</sequence>
<reference evidence="1" key="1">
    <citation type="submission" date="2014-09" db="EMBL/GenBank/DDBJ databases">
        <authorList>
            <person name="Magalhaes I.L.F."/>
            <person name="Oliveira U."/>
            <person name="Santos F.R."/>
            <person name="Vidigal T.H.D.A."/>
            <person name="Brescovit A.D."/>
            <person name="Santos A.J."/>
        </authorList>
    </citation>
    <scope>NUCLEOTIDE SEQUENCE</scope>
    <source>
        <tissue evidence="1">Shoot tissue taken approximately 20 cm above the soil surface</tissue>
    </source>
</reference>
<name>A0A0A9BTD6_ARUDO</name>